<evidence type="ECO:0000256" key="16">
    <source>
        <dbReference type="SAM" id="SignalP"/>
    </source>
</evidence>
<dbReference type="InterPro" id="IPR013320">
    <property type="entry name" value="ConA-like_dom_sf"/>
</dbReference>
<protein>
    <recommendedName>
        <fullName evidence="17">B30.2/SPRY domain-containing protein</fullName>
    </recommendedName>
</protein>
<feature type="domain" description="B30.2/SPRY" evidence="17">
    <location>
        <begin position="171"/>
        <end position="376"/>
    </location>
</feature>
<dbReference type="InterPro" id="IPR035780">
    <property type="entry name" value="SPRY_Ssh4-like"/>
</dbReference>
<evidence type="ECO:0000259" key="17">
    <source>
        <dbReference type="PROSITE" id="PS50188"/>
    </source>
</evidence>
<dbReference type="GO" id="GO:0010008">
    <property type="term" value="C:endosome membrane"/>
    <property type="evidence" value="ECO:0007669"/>
    <property type="project" value="UniProtKB-SubCell"/>
</dbReference>
<dbReference type="EMBL" id="DS480397">
    <property type="protein sequence ID" value="EDO17835.1"/>
    <property type="molecule type" value="Genomic_DNA"/>
</dbReference>
<keyword evidence="5" id="KW-0926">Vacuole</keyword>
<evidence type="ECO:0000256" key="7">
    <source>
        <dbReference type="ARBA" id="ARBA00022753"/>
    </source>
</evidence>
<evidence type="ECO:0000256" key="1">
    <source>
        <dbReference type="ARBA" id="ARBA00004576"/>
    </source>
</evidence>
<evidence type="ECO:0000256" key="6">
    <source>
        <dbReference type="ARBA" id="ARBA00022692"/>
    </source>
</evidence>
<dbReference type="GO" id="GO:1990756">
    <property type="term" value="F:ubiquitin-like ligase-substrate adaptor activity"/>
    <property type="evidence" value="ECO:0007669"/>
    <property type="project" value="EnsemblFungi"/>
</dbReference>
<evidence type="ECO:0000256" key="14">
    <source>
        <dbReference type="SAM" id="MobiDB-lite"/>
    </source>
</evidence>
<comment type="similarity">
    <text evidence="3">Belongs to the SSH4 family.</text>
</comment>
<evidence type="ECO:0000256" key="3">
    <source>
        <dbReference type="ARBA" id="ARBA00006990"/>
    </source>
</evidence>
<evidence type="ECO:0000256" key="5">
    <source>
        <dbReference type="ARBA" id="ARBA00022554"/>
    </source>
</evidence>
<dbReference type="SUPFAM" id="SSF49899">
    <property type="entry name" value="Concanavalin A-like lectins/glucanases"/>
    <property type="match status" value="1"/>
</dbReference>
<dbReference type="STRING" id="436907.A7TIP3"/>
<evidence type="ECO:0000256" key="9">
    <source>
        <dbReference type="ARBA" id="ARBA00022968"/>
    </source>
</evidence>
<dbReference type="PANTHER" id="PTHR12864">
    <property type="entry name" value="RAN BINDING PROTEIN 9-RELATED"/>
    <property type="match status" value="1"/>
</dbReference>
<keyword evidence="4" id="KW-0813">Transport</keyword>
<dbReference type="FunFam" id="2.60.120.920:FF:000065">
    <property type="entry name" value="Ear1p"/>
    <property type="match status" value="1"/>
</dbReference>
<dbReference type="CDD" id="cd12910">
    <property type="entry name" value="SPRY_SSH4_like"/>
    <property type="match status" value="1"/>
</dbReference>
<evidence type="ECO:0000256" key="2">
    <source>
        <dbReference type="ARBA" id="ARBA00004639"/>
    </source>
</evidence>
<dbReference type="Gene3D" id="2.60.120.920">
    <property type="match status" value="1"/>
</dbReference>
<dbReference type="GO" id="GO:0043328">
    <property type="term" value="P:protein transport to vacuole involved in ubiquitin-dependent protein catabolic process via the multivesicular body sorting pathway"/>
    <property type="evidence" value="ECO:0007669"/>
    <property type="project" value="EnsemblFungi"/>
</dbReference>
<dbReference type="SMART" id="SM00449">
    <property type="entry name" value="SPRY"/>
    <property type="match status" value="1"/>
</dbReference>
<evidence type="ECO:0000313" key="18">
    <source>
        <dbReference type="EMBL" id="EDO17835.1"/>
    </source>
</evidence>
<dbReference type="RefSeq" id="XP_001645693.1">
    <property type="nucleotide sequence ID" value="XM_001645643.1"/>
</dbReference>
<dbReference type="InterPro" id="IPR050618">
    <property type="entry name" value="Ubq-SigPath_Reg"/>
</dbReference>
<evidence type="ECO:0000256" key="15">
    <source>
        <dbReference type="SAM" id="Phobius"/>
    </source>
</evidence>
<dbReference type="GO" id="GO:0005774">
    <property type="term" value="C:vacuolar membrane"/>
    <property type="evidence" value="ECO:0007669"/>
    <property type="project" value="UniProtKB-SubCell"/>
</dbReference>
<dbReference type="HOGENOM" id="CLU_016552_3_0_1"/>
<dbReference type="InterPro" id="IPR001870">
    <property type="entry name" value="B30.2/SPRY"/>
</dbReference>
<dbReference type="Pfam" id="PF00622">
    <property type="entry name" value="SPRY"/>
    <property type="match status" value="1"/>
</dbReference>
<keyword evidence="16" id="KW-0732">Signal</keyword>
<name>A7TIP3_VANPO</name>
<feature type="region of interest" description="Disordered" evidence="14">
    <location>
        <begin position="405"/>
        <end position="428"/>
    </location>
</feature>
<dbReference type="PhylomeDB" id="A7TIP3"/>
<reference evidence="18 19" key="1">
    <citation type="journal article" date="2007" name="Proc. Natl. Acad. Sci. U.S.A.">
        <title>Independent sorting-out of thousands of duplicated gene pairs in two yeast species descended from a whole-genome duplication.</title>
        <authorList>
            <person name="Scannell D.R."/>
            <person name="Frank A.C."/>
            <person name="Conant G.C."/>
            <person name="Byrne K.P."/>
            <person name="Woolfit M."/>
            <person name="Wolfe K.H."/>
        </authorList>
    </citation>
    <scope>NUCLEOTIDE SEQUENCE [LARGE SCALE GENOMIC DNA]</scope>
    <source>
        <strain evidence="19">ATCC 22028 / DSM 70294 / BCRC 21397 / CBS 2163 / NBRC 10782 / NRRL Y-8283 / UCD 57-17</strain>
    </source>
</reference>
<dbReference type="eggNOG" id="KOG1477">
    <property type="taxonomic scope" value="Eukaryota"/>
</dbReference>
<comment type="subcellular location">
    <subcellularLocation>
        <location evidence="2">Endosome membrane</location>
        <topology evidence="2">Single-pass type II membrane protein</topology>
    </subcellularLocation>
    <subcellularLocation>
        <location evidence="1">Vacuole membrane</location>
        <topology evidence="1">Single-pass type II membrane protein</topology>
    </subcellularLocation>
</comment>
<evidence type="ECO:0000313" key="19">
    <source>
        <dbReference type="Proteomes" id="UP000000267"/>
    </source>
</evidence>
<dbReference type="OrthoDB" id="258495at2759"/>
<dbReference type="KEGG" id="vpo:Kpol_1043p25"/>
<accession>A7TIP3</accession>
<evidence type="ECO:0000256" key="12">
    <source>
        <dbReference type="ARBA" id="ARBA00023180"/>
    </source>
</evidence>
<dbReference type="GeneID" id="5546089"/>
<keyword evidence="7" id="KW-0967">Endosome</keyword>
<feature type="chain" id="PRO_5002713499" description="B30.2/SPRY domain-containing protein" evidence="16">
    <location>
        <begin position="25"/>
        <end position="544"/>
    </location>
</feature>
<keyword evidence="10 15" id="KW-1133">Transmembrane helix</keyword>
<keyword evidence="19" id="KW-1185">Reference proteome</keyword>
<dbReference type="InParanoid" id="A7TIP3"/>
<dbReference type="FunCoup" id="A7TIP3">
    <property type="interactions" value="66"/>
</dbReference>
<dbReference type="Proteomes" id="UP000000267">
    <property type="component" value="Unassembled WGS sequence"/>
</dbReference>
<dbReference type="InterPro" id="IPR003877">
    <property type="entry name" value="SPRY_dom"/>
</dbReference>
<dbReference type="PROSITE" id="PS50188">
    <property type="entry name" value="B302_SPRY"/>
    <property type="match status" value="1"/>
</dbReference>
<feature type="transmembrane region" description="Helical" evidence="15">
    <location>
        <begin position="58"/>
        <end position="84"/>
    </location>
</feature>
<evidence type="ECO:0000256" key="10">
    <source>
        <dbReference type="ARBA" id="ARBA00022989"/>
    </source>
</evidence>
<proteinExistence type="inferred from homology"/>
<comment type="function">
    <text evidence="13">Components of the endosome-vacuole trafficking pathway that regulates nutrient transport. May be involved in processes which determine whether plasma membrane proteins are degraded or routed to the plasma membrane.</text>
</comment>
<dbReference type="InterPro" id="IPR043136">
    <property type="entry name" value="B30.2/SPRY_sf"/>
</dbReference>
<evidence type="ECO:0000256" key="13">
    <source>
        <dbReference type="ARBA" id="ARBA00025244"/>
    </source>
</evidence>
<evidence type="ECO:0000256" key="8">
    <source>
        <dbReference type="ARBA" id="ARBA00022927"/>
    </source>
</evidence>
<evidence type="ECO:0000256" key="4">
    <source>
        <dbReference type="ARBA" id="ARBA00022448"/>
    </source>
</evidence>
<feature type="signal peptide" evidence="16">
    <location>
        <begin position="1"/>
        <end position="24"/>
    </location>
</feature>
<keyword evidence="8" id="KW-0653">Protein transport</keyword>
<keyword evidence="6 15" id="KW-0812">Transmembrane</keyword>
<sequence>MNSFGLVSLALVFLGLQNNVNVNAMVIKIGDEPVINSRDNQFNERPTDYEFDKIDRDLMIFSFIFMVVIYICLSLIFIAIRFVITRIVTRHARISLLADDLENNRRPSHRRRNTEEMLSRWPNILDDESEIGPRLSKLSPEEQFYYKQGEEYIKQNPPLIIPHSGSNSNDIVDPIINDETLQFIEEEGAHAWEFQPDPNLPNDAIIVDNKTELTFLNYDFDVSVSTNLPIPRINRVYYCEFKIYEINNDTSSSSNSLNDDEVISFGLSTSPYPYFRLPGRHHHSIAYDSTGGRRFNDSFELEPELASLFPRCERGDVIGIGYRSNSGTVFFTRNGKKLNEKSVGGHIRGWKFKYLYPIVGANVPCKIHVNFGTYGFVFIEANVKKWGYSKPNGLKLPPPSYEEYGHDTLLESGGEDEGSDLDSLSSLTDNLLTNSTGDLLPPPPGFEYSTSPNAYSTNEEITLHTYPVEPPSYSDGEVDGSTNPRVETFNEERTYSDTTALLHDDTNEDNYESEIDDEREYDEMDEIDEMDNTRENTFNNQFID</sequence>
<gene>
    <name evidence="18" type="ORF">Kpol_1043p25</name>
</gene>
<dbReference type="OMA" id="SPYPYFR"/>
<dbReference type="AlphaFoldDB" id="A7TIP3"/>
<organism evidence="19">
    <name type="scientific">Vanderwaltozyma polyspora (strain ATCC 22028 / DSM 70294 / BCRC 21397 / CBS 2163 / NBRC 10782 / NRRL Y-8283 / UCD 57-17)</name>
    <name type="common">Kluyveromyces polysporus</name>
    <dbReference type="NCBI Taxonomy" id="436907"/>
    <lineage>
        <taxon>Eukaryota</taxon>
        <taxon>Fungi</taxon>
        <taxon>Dikarya</taxon>
        <taxon>Ascomycota</taxon>
        <taxon>Saccharomycotina</taxon>
        <taxon>Saccharomycetes</taxon>
        <taxon>Saccharomycetales</taxon>
        <taxon>Saccharomycetaceae</taxon>
        <taxon>Vanderwaltozyma</taxon>
    </lineage>
</organism>
<keyword evidence="9" id="KW-0735">Signal-anchor</keyword>
<keyword evidence="12" id="KW-0325">Glycoprotein</keyword>
<keyword evidence="11 15" id="KW-0472">Membrane</keyword>
<evidence type="ECO:0000256" key="11">
    <source>
        <dbReference type="ARBA" id="ARBA00023136"/>
    </source>
</evidence>